<dbReference type="InterPro" id="IPR006094">
    <property type="entry name" value="Oxid_FAD_bind_N"/>
</dbReference>
<name>A0A964RN41_9CLOT</name>
<dbReference type="SUPFAM" id="SSF56176">
    <property type="entry name" value="FAD-binding/transporter-associated domain-like"/>
    <property type="match status" value="1"/>
</dbReference>
<dbReference type="Proteomes" id="UP000656077">
    <property type="component" value="Unassembled WGS sequence"/>
</dbReference>
<dbReference type="RefSeq" id="WP_160359412.1">
    <property type="nucleotide sequence ID" value="NZ_WSRQ01000017.1"/>
</dbReference>
<organism evidence="2 3">
    <name type="scientific">Clostridium chromiireducens</name>
    <dbReference type="NCBI Taxonomy" id="225345"/>
    <lineage>
        <taxon>Bacteria</taxon>
        <taxon>Bacillati</taxon>
        <taxon>Bacillota</taxon>
        <taxon>Clostridia</taxon>
        <taxon>Eubacteriales</taxon>
        <taxon>Clostridiaceae</taxon>
        <taxon>Clostridium</taxon>
    </lineage>
</organism>
<evidence type="ECO:0000259" key="1">
    <source>
        <dbReference type="Pfam" id="PF01565"/>
    </source>
</evidence>
<sequence>MSKLNKIKIDYIKNTVTIHGGVNNTTIYNFISSKEYPFPGGACTAVDVSGYVSGEGRGYSSRYLGLGCHS</sequence>
<reference evidence="2" key="1">
    <citation type="submission" date="2019-12" db="EMBL/GenBank/DDBJ databases">
        <title>Microbes associate with the intestines of laboratory mice.</title>
        <authorList>
            <person name="Navarre W."/>
            <person name="Wong E."/>
        </authorList>
    </citation>
    <scope>NUCLEOTIDE SEQUENCE</scope>
    <source>
        <strain evidence="2">NM79_F5</strain>
    </source>
</reference>
<dbReference type="AlphaFoldDB" id="A0A964RN41"/>
<protein>
    <submittedName>
        <fullName evidence="2">FAD-binding protein</fullName>
    </submittedName>
</protein>
<dbReference type="InterPro" id="IPR036318">
    <property type="entry name" value="FAD-bd_PCMH-like_sf"/>
</dbReference>
<dbReference type="GO" id="GO:0050660">
    <property type="term" value="F:flavin adenine dinucleotide binding"/>
    <property type="evidence" value="ECO:0007669"/>
    <property type="project" value="InterPro"/>
</dbReference>
<dbReference type="Gene3D" id="3.30.465.10">
    <property type="match status" value="1"/>
</dbReference>
<feature type="domain" description="FAD linked oxidase N-terminal" evidence="1">
    <location>
        <begin position="1"/>
        <end position="69"/>
    </location>
</feature>
<proteinExistence type="predicted"/>
<dbReference type="Pfam" id="PF01565">
    <property type="entry name" value="FAD_binding_4"/>
    <property type="match status" value="1"/>
</dbReference>
<evidence type="ECO:0000313" key="2">
    <source>
        <dbReference type="EMBL" id="MVX64483.1"/>
    </source>
</evidence>
<evidence type="ECO:0000313" key="3">
    <source>
        <dbReference type="Proteomes" id="UP000656077"/>
    </source>
</evidence>
<accession>A0A964RN41</accession>
<comment type="caution">
    <text evidence="2">The sequence shown here is derived from an EMBL/GenBank/DDBJ whole genome shotgun (WGS) entry which is preliminary data.</text>
</comment>
<gene>
    <name evidence="2" type="ORF">GKZ28_12360</name>
</gene>
<dbReference type="EMBL" id="WSRQ01000017">
    <property type="protein sequence ID" value="MVX64483.1"/>
    <property type="molecule type" value="Genomic_DNA"/>
</dbReference>
<dbReference type="InterPro" id="IPR016169">
    <property type="entry name" value="FAD-bd_PCMH_sub2"/>
</dbReference>